<evidence type="ECO:0000313" key="1">
    <source>
        <dbReference type="Proteomes" id="UP000887574"/>
    </source>
</evidence>
<accession>A0A915DS37</accession>
<name>A0A915DS37_9BILA</name>
<dbReference type="AlphaFoldDB" id="A0A915DS37"/>
<proteinExistence type="predicted"/>
<dbReference type="Proteomes" id="UP000887574">
    <property type="component" value="Unplaced"/>
</dbReference>
<organism evidence="1 2">
    <name type="scientific">Ditylenchus dipsaci</name>
    <dbReference type="NCBI Taxonomy" id="166011"/>
    <lineage>
        <taxon>Eukaryota</taxon>
        <taxon>Metazoa</taxon>
        <taxon>Ecdysozoa</taxon>
        <taxon>Nematoda</taxon>
        <taxon>Chromadorea</taxon>
        <taxon>Rhabditida</taxon>
        <taxon>Tylenchina</taxon>
        <taxon>Tylenchomorpha</taxon>
        <taxon>Sphaerularioidea</taxon>
        <taxon>Anguinidae</taxon>
        <taxon>Anguininae</taxon>
        <taxon>Ditylenchus</taxon>
    </lineage>
</organism>
<sequence length="96" mass="10855">MWLGALRLPILMGALERAVNKKIEPKKIAEKASGLVQASRIDWFQKCKLSVDSTKSIIHADFFVDHTTVNNALDNQVDWKLGRIGDGDEFFAFCFK</sequence>
<keyword evidence="1" id="KW-1185">Reference proteome</keyword>
<reference evidence="2" key="1">
    <citation type="submission" date="2022-11" db="UniProtKB">
        <authorList>
            <consortium name="WormBaseParasite"/>
        </authorList>
    </citation>
    <scope>IDENTIFICATION</scope>
</reference>
<evidence type="ECO:0000313" key="2">
    <source>
        <dbReference type="WBParaSite" id="jg22559"/>
    </source>
</evidence>
<protein>
    <submittedName>
        <fullName evidence="2">Uncharacterized protein</fullName>
    </submittedName>
</protein>
<dbReference type="WBParaSite" id="jg22559">
    <property type="protein sequence ID" value="jg22559"/>
    <property type="gene ID" value="jg22559"/>
</dbReference>